<dbReference type="STRING" id="1216962.BN341_7170"/>
<dbReference type="GeneID" id="76196979"/>
<reference evidence="2" key="1">
    <citation type="submission" date="2014-12" db="EMBL/GenBank/DDBJ databases">
        <authorList>
            <person name="Smet A."/>
        </authorList>
    </citation>
    <scope>NUCLEOTIDE SEQUENCE [LARGE SCALE GENOMIC DNA]</scope>
</reference>
<dbReference type="AlphaFoldDB" id="A0A0K2Y116"/>
<gene>
    <name evidence="1" type="ORF">HHE01_12700</name>
</gene>
<evidence type="ECO:0000313" key="2">
    <source>
        <dbReference type="Proteomes" id="UP000046090"/>
    </source>
</evidence>
<sequence>MFQVIITRKQTTKAVTKNGKTEQGTLGELVVLDEGGQEVYKCYTMENAGEPTHESGQDKPIMPGDYTLHWDCTSVCVPPEWRRKNPYG</sequence>
<name>A0A0K2Y116_HELHE</name>
<dbReference type="Proteomes" id="UP000046090">
    <property type="component" value="Unassembled WGS sequence"/>
</dbReference>
<accession>A0A0K2Y116</accession>
<protein>
    <submittedName>
        <fullName evidence="1">Uncharacterized protein</fullName>
    </submittedName>
</protein>
<proteinExistence type="predicted"/>
<evidence type="ECO:0000313" key="1">
    <source>
        <dbReference type="EMBL" id="CRI34424.1"/>
    </source>
</evidence>
<organism evidence="1 2">
    <name type="scientific">Helicobacter heilmannii</name>
    <dbReference type="NCBI Taxonomy" id="35817"/>
    <lineage>
        <taxon>Bacteria</taxon>
        <taxon>Pseudomonadati</taxon>
        <taxon>Campylobacterota</taxon>
        <taxon>Epsilonproteobacteria</taxon>
        <taxon>Campylobacterales</taxon>
        <taxon>Helicobacteraceae</taxon>
        <taxon>Helicobacter</taxon>
    </lineage>
</organism>
<dbReference type="RefSeq" id="WP_015106522.1">
    <property type="nucleotide sequence ID" value="NZ_AP026684.1"/>
</dbReference>
<dbReference type="EMBL" id="CDMK01000001">
    <property type="protein sequence ID" value="CRI34424.1"/>
    <property type="molecule type" value="Genomic_DNA"/>
</dbReference>
<keyword evidence="2" id="KW-1185">Reference proteome</keyword>